<evidence type="ECO:0000313" key="2">
    <source>
        <dbReference type="Proteomes" id="UP001371305"/>
    </source>
</evidence>
<sequence length="172" mass="19087">MSFRRFCILLFVVGLALFLRSVFLQHGVAEVGMPASGASEAHSDEGKTSSTEAVRLKGKLHEREPKKEHGIDEMFAGLREILPGQTEFPEQTLQERILAINALLKKRDIKLRLGMDEVLYPSPHLLDKNVPAFSQEATTLNHILFQAESSLKMTHYLSQDEGAVLLMEGSGG</sequence>
<organism evidence="1 2">
    <name type="scientific">Luteolibacter soli</name>
    <dbReference type="NCBI Taxonomy" id="3135280"/>
    <lineage>
        <taxon>Bacteria</taxon>
        <taxon>Pseudomonadati</taxon>
        <taxon>Verrucomicrobiota</taxon>
        <taxon>Verrucomicrobiia</taxon>
        <taxon>Verrucomicrobiales</taxon>
        <taxon>Verrucomicrobiaceae</taxon>
        <taxon>Luteolibacter</taxon>
    </lineage>
</organism>
<gene>
    <name evidence="1" type="ORF">WKV53_25820</name>
</gene>
<accession>A0ABU9B249</accession>
<dbReference type="EMBL" id="JBBUKT010000015">
    <property type="protein sequence ID" value="MEK7953961.1"/>
    <property type="molecule type" value="Genomic_DNA"/>
</dbReference>
<dbReference type="RefSeq" id="WP_341407729.1">
    <property type="nucleotide sequence ID" value="NZ_JBBUKT010000015.1"/>
</dbReference>
<protein>
    <submittedName>
        <fullName evidence="1">Uncharacterized protein</fullName>
    </submittedName>
</protein>
<dbReference type="Proteomes" id="UP001371305">
    <property type="component" value="Unassembled WGS sequence"/>
</dbReference>
<keyword evidence="2" id="KW-1185">Reference proteome</keyword>
<proteinExistence type="predicted"/>
<name>A0ABU9B249_9BACT</name>
<comment type="caution">
    <text evidence="1">The sequence shown here is derived from an EMBL/GenBank/DDBJ whole genome shotgun (WGS) entry which is preliminary data.</text>
</comment>
<reference evidence="1 2" key="1">
    <citation type="submission" date="2024-04" db="EMBL/GenBank/DDBJ databases">
        <title>Luteolibacter sp. isolated from soil.</title>
        <authorList>
            <person name="An J."/>
        </authorList>
    </citation>
    <scope>NUCLEOTIDE SEQUENCE [LARGE SCALE GENOMIC DNA]</scope>
    <source>
        <strain evidence="1 2">Y139</strain>
    </source>
</reference>
<evidence type="ECO:0000313" key="1">
    <source>
        <dbReference type="EMBL" id="MEK7953961.1"/>
    </source>
</evidence>